<dbReference type="GO" id="GO:0006979">
    <property type="term" value="P:response to oxidative stress"/>
    <property type="evidence" value="ECO:0007669"/>
    <property type="project" value="InterPro"/>
</dbReference>
<protein>
    <submittedName>
        <fullName evidence="2">Uncharacterized protein</fullName>
    </submittedName>
</protein>
<dbReference type="SUPFAM" id="SSF48113">
    <property type="entry name" value="Heme-dependent peroxidases"/>
    <property type="match status" value="1"/>
</dbReference>
<dbReference type="GO" id="GO:0005615">
    <property type="term" value="C:extracellular space"/>
    <property type="evidence" value="ECO:0007669"/>
    <property type="project" value="TreeGrafter"/>
</dbReference>
<accession>A0A4V6A4H2</accession>
<comment type="caution">
    <text evidence="2">The sequence shown here is derived from an EMBL/GenBank/DDBJ whole genome shotgun (WGS) entry which is preliminary data.</text>
</comment>
<dbReference type="GO" id="GO:0004601">
    <property type="term" value="F:peroxidase activity"/>
    <property type="evidence" value="ECO:0007669"/>
    <property type="project" value="UniProtKB-KW"/>
</dbReference>
<dbReference type="InterPro" id="IPR010255">
    <property type="entry name" value="Haem_peroxidase_sf"/>
</dbReference>
<gene>
    <name evidence="2" type="ORF">L596_011413</name>
</gene>
<dbReference type="PROSITE" id="PS50292">
    <property type="entry name" value="PEROXIDASE_3"/>
    <property type="match status" value="1"/>
</dbReference>
<proteinExistence type="predicted"/>
<keyword evidence="1" id="KW-0575">Peroxidase</keyword>
<organism evidence="2 3">
    <name type="scientific">Steinernema carpocapsae</name>
    <name type="common">Entomopathogenic nematode</name>
    <dbReference type="NCBI Taxonomy" id="34508"/>
    <lineage>
        <taxon>Eukaryota</taxon>
        <taxon>Metazoa</taxon>
        <taxon>Ecdysozoa</taxon>
        <taxon>Nematoda</taxon>
        <taxon>Chromadorea</taxon>
        <taxon>Rhabditida</taxon>
        <taxon>Tylenchina</taxon>
        <taxon>Panagrolaimomorpha</taxon>
        <taxon>Strongyloidoidea</taxon>
        <taxon>Steinernematidae</taxon>
        <taxon>Steinernema</taxon>
    </lineage>
</organism>
<evidence type="ECO:0000256" key="1">
    <source>
        <dbReference type="ARBA" id="ARBA00022559"/>
    </source>
</evidence>
<dbReference type="Gene3D" id="2.10.70.10">
    <property type="entry name" value="Complement Module, domain 1"/>
    <property type="match status" value="1"/>
</dbReference>
<dbReference type="PANTHER" id="PTHR11475:SF140">
    <property type="entry name" value="PEROXIDASIN HOMOLOG PXN-2"/>
    <property type="match status" value="1"/>
</dbReference>
<dbReference type="InterPro" id="IPR037120">
    <property type="entry name" value="Haem_peroxidase_sf_animal"/>
</dbReference>
<dbReference type="Pfam" id="PF03098">
    <property type="entry name" value="An_peroxidase"/>
    <property type="match status" value="1"/>
</dbReference>
<dbReference type="Gene3D" id="1.10.640.10">
    <property type="entry name" value="Haem peroxidase domain superfamily, animal type"/>
    <property type="match status" value="1"/>
</dbReference>
<sequence length="308" mass="35308">MRMDKEFRTIAQGDIPLHEAFFAPERLLSEGGVDPLVRGLFASSLKKPESHQLLNKELTEKLFKRSDDVALDLASVNIQRARDHGLPGYMAYRKWCNLTVADTWEKLAIDIPDVGVIQKLRELYGHPANIDLWVGGITEKKLPDALVGPTFSCIIADQFKRLRDGDRFYYENPGVFTQLQLHQIRKITLGKVLCHNGDDIDRVQNDVFTFVGNNTKQYKECSSLNDINLKMWMSCCDSTCAARDEGGLSETQKRKRRTVRKYTRGEDKCKFDGKEFGHMERWNAERCVICECRNTKVWCTTTTDCGKE</sequence>
<dbReference type="InterPro" id="IPR019791">
    <property type="entry name" value="Haem_peroxidase_animal"/>
</dbReference>
<keyword evidence="1" id="KW-0560">Oxidoreductase</keyword>
<dbReference type="PANTHER" id="PTHR11475">
    <property type="entry name" value="OXIDASE/PEROXIDASE"/>
    <property type="match status" value="1"/>
</dbReference>
<dbReference type="EMBL" id="AZBU02000003">
    <property type="protein sequence ID" value="TKR86915.1"/>
    <property type="molecule type" value="Genomic_DNA"/>
</dbReference>
<dbReference type="AlphaFoldDB" id="A0A4V6A4H2"/>
<keyword evidence="3" id="KW-1185">Reference proteome</keyword>
<dbReference type="Proteomes" id="UP000298663">
    <property type="component" value="Unassembled WGS sequence"/>
</dbReference>
<reference evidence="2 3" key="1">
    <citation type="journal article" date="2015" name="Genome Biol.">
        <title>Comparative genomics of Steinernema reveals deeply conserved gene regulatory networks.</title>
        <authorList>
            <person name="Dillman A.R."/>
            <person name="Macchietto M."/>
            <person name="Porter C.F."/>
            <person name="Rogers A."/>
            <person name="Williams B."/>
            <person name="Antoshechkin I."/>
            <person name="Lee M.M."/>
            <person name="Goodwin Z."/>
            <person name="Lu X."/>
            <person name="Lewis E.E."/>
            <person name="Goodrich-Blair H."/>
            <person name="Stock S.P."/>
            <person name="Adams B.J."/>
            <person name="Sternberg P.W."/>
            <person name="Mortazavi A."/>
        </authorList>
    </citation>
    <scope>NUCLEOTIDE SEQUENCE [LARGE SCALE GENOMIC DNA]</scope>
    <source>
        <strain evidence="2 3">ALL</strain>
    </source>
</reference>
<dbReference type="OrthoDB" id="823504at2759"/>
<reference evidence="2 3" key="2">
    <citation type="journal article" date="2019" name="G3 (Bethesda)">
        <title>Hybrid Assembly of the Genome of the Entomopathogenic Nematode Steinernema carpocapsae Identifies the X-Chromosome.</title>
        <authorList>
            <person name="Serra L."/>
            <person name="Macchietto M."/>
            <person name="Macias-Munoz A."/>
            <person name="McGill C.J."/>
            <person name="Rodriguez I.M."/>
            <person name="Rodriguez B."/>
            <person name="Murad R."/>
            <person name="Mortazavi A."/>
        </authorList>
    </citation>
    <scope>NUCLEOTIDE SEQUENCE [LARGE SCALE GENOMIC DNA]</scope>
    <source>
        <strain evidence="2 3">ALL</strain>
    </source>
</reference>
<name>A0A4V6A4H2_STECR</name>
<dbReference type="GO" id="GO:0020037">
    <property type="term" value="F:heme binding"/>
    <property type="evidence" value="ECO:0007669"/>
    <property type="project" value="InterPro"/>
</dbReference>
<evidence type="ECO:0000313" key="2">
    <source>
        <dbReference type="EMBL" id="TKR86915.1"/>
    </source>
</evidence>
<evidence type="ECO:0000313" key="3">
    <source>
        <dbReference type="Proteomes" id="UP000298663"/>
    </source>
</evidence>
<dbReference type="STRING" id="34508.A0A4V6A4H2"/>